<feature type="compositionally biased region" description="Gly residues" evidence="2">
    <location>
        <begin position="76"/>
        <end position="85"/>
    </location>
</feature>
<dbReference type="InterPro" id="IPR045148">
    <property type="entry name" value="TCRG1-like"/>
</dbReference>
<dbReference type="PROSITE" id="PS01159">
    <property type="entry name" value="WW_DOMAIN_1"/>
    <property type="match status" value="1"/>
</dbReference>
<keyword evidence="5" id="KW-1185">Reference proteome</keyword>
<feature type="compositionally biased region" description="Acidic residues" evidence="2">
    <location>
        <begin position="579"/>
        <end position="593"/>
    </location>
</feature>
<feature type="domain" description="WW" evidence="3">
    <location>
        <begin position="187"/>
        <end position="220"/>
    </location>
</feature>
<name>A0ABQ7Q0E1_PLUXY</name>
<dbReference type="PROSITE" id="PS50020">
    <property type="entry name" value="WW_DOMAIN_2"/>
    <property type="match status" value="2"/>
</dbReference>
<feature type="compositionally biased region" description="Polar residues" evidence="2">
    <location>
        <begin position="421"/>
        <end position="433"/>
    </location>
</feature>
<dbReference type="Pfam" id="PF00397">
    <property type="entry name" value="WW"/>
    <property type="match status" value="2"/>
</dbReference>
<keyword evidence="1" id="KW-0677">Repeat</keyword>
<dbReference type="SUPFAM" id="SSF51045">
    <property type="entry name" value="WW domain"/>
    <property type="match status" value="2"/>
</dbReference>
<sequence length="730" mass="81701">MSEDISEGLYNIAANYSDADDVIVIPNKVDTVVIDDDSVRREDPGSASGVDNARGFYPRQPVNWMSMPPPNRGFRGRGYGQPGQRGRGHYRGRGGQRYGGPGYDNPLSNWVPPPMHLPPPRLVPPHQLTMAGPPPMSCPPPMQPQMSLVPYGPVPTMAPPTMAPPQMAPAPFGQPPPYNASVFTQNMPPPEIWVETKTAEGASYYYHARTRQTTWDRPPESAVCRIFTYEQCESMAENGDLPDVLKDLILQTPAMNRVSDGGDAAPAPVPAMFSVPPPTWPMQAMQPTQPMQAQLRVTNEEQQISNMFNAPEIPAQFTQPPPWNRLNGLSLDGGYQSDRVSPRSSEDMSAAVPGPTFAQPPNGVSARGGGGAWDAWGSWATPSSADTPQKHAQHDVAQLPQLNHTPTHTSPPQTRVYPDRATSQPDRVTSNPDRTTHPAASPPASQPDVERPKFIPIRMPPPRRKRTTISEELKQEAAQWTRHTSPAGRSYYYNEAEKTSVWLKPDVLRKFDELTKKMKIEAEEEERFREIIIESKIIPTVIDLDAEETTPTEPQVPPVESQKPEEKIEENDQVHVDIAPEEMAAEVEVETTEENERLQPDTEQESETIEQVHVSQEPEATPTQTEQEKPAPAPSIEESTEKEESDKDREKEREKEDDEKKKKCNLPMWITHVAGTPWSAKHKLCDPSQRRTTQKRQVYHKTRDYFGRSAFSLRLYIHLSVYVVSSTFRT</sequence>
<dbReference type="SMART" id="SM00456">
    <property type="entry name" value="WW"/>
    <property type="match status" value="2"/>
</dbReference>
<feature type="region of interest" description="Disordered" evidence="2">
    <location>
        <begin position="72"/>
        <end position="97"/>
    </location>
</feature>
<feature type="compositionally biased region" description="Basic and acidic residues" evidence="2">
    <location>
        <begin position="642"/>
        <end position="661"/>
    </location>
</feature>
<dbReference type="Proteomes" id="UP000823941">
    <property type="component" value="Chromosome 24"/>
</dbReference>
<feature type="compositionally biased region" description="Basic and acidic residues" evidence="2">
    <location>
        <begin position="562"/>
        <end position="575"/>
    </location>
</feature>
<feature type="region of interest" description="Disordered" evidence="2">
    <location>
        <begin position="547"/>
        <end position="661"/>
    </location>
</feature>
<comment type="caution">
    <text evidence="4">The sequence shown here is derived from an EMBL/GenBank/DDBJ whole genome shotgun (WGS) entry which is preliminary data.</text>
</comment>
<organism evidence="4 5">
    <name type="scientific">Plutella xylostella</name>
    <name type="common">Diamondback moth</name>
    <name type="synonym">Plutella maculipennis</name>
    <dbReference type="NCBI Taxonomy" id="51655"/>
    <lineage>
        <taxon>Eukaryota</taxon>
        <taxon>Metazoa</taxon>
        <taxon>Ecdysozoa</taxon>
        <taxon>Arthropoda</taxon>
        <taxon>Hexapoda</taxon>
        <taxon>Insecta</taxon>
        <taxon>Pterygota</taxon>
        <taxon>Neoptera</taxon>
        <taxon>Endopterygota</taxon>
        <taxon>Lepidoptera</taxon>
        <taxon>Glossata</taxon>
        <taxon>Ditrysia</taxon>
        <taxon>Yponomeutoidea</taxon>
        <taxon>Plutellidae</taxon>
        <taxon>Plutella</taxon>
    </lineage>
</organism>
<gene>
    <name evidence="4" type="ORF">JYU34_018037</name>
</gene>
<dbReference type="PANTHER" id="PTHR15377">
    <property type="entry name" value="TRANSCRIPTION ELONGATION REGULATOR 1"/>
    <property type="match status" value="1"/>
</dbReference>
<dbReference type="InterPro" id="IPR001202">
    <property type="entry name" value="WW_dom"/>
</dbReference>
<evidence type="ECO:0000313" key="5">
    <source>
        <dbReference type="Proteomes" id="UP000823941"/>
    </source>
</evidence>
<evidence type="ECO:0000256" key="2">
    <source>
        <dbReference type="SAM" id="MobiDB-lite"/>
    </source>
</evidence>
<dbReference type="InterPro" id="IPR036020">
    <property type="entry name" value="WW_dom_sf"/>
</dbReference>
<feature type="region of interest" description="Disordered" evidence="2">
    <location>
        <begin position="324"/>
        <end position="463"/>
    </location>
</feature>
<feature type="compositionally biased region" description="Polar residues" evidence="2">
    <location>
        <begin position="400"/>
        <end position="413"/>
    </location>
</feature>
<reference evidence="4 5" key="1">
    <citation type="submission" date="2021-06" db="EMBL/GenBank/DDBJ databases">
        <title>A haploid diamondback moth (Plutella xylostella L.) genome assembly resolves 31 chromosomes and identifies a diamide resistance mutation.</title>
        <authorList>
            <person name="Ward C.M."/>
            <person name="Perry K.D."/>
            <person name="Baker G."/>
            <person name="Powis K."/>
            <person name="Heckel D.G."/>
            <person name="Baxter S.W."/>
        </authorList>
    </citation>
    <scope>NUCLEOTIDE SEQUENCE [LARGE SCALE GENOMIC DNA]</scope>
    <source>
        <strain evidence="4 5">LV</strain>
        <tissue evidence="4">Single pupa</tissue>
    </source>
</reference>
<proteinExistence type="predicted"/>
<dbReference type="PANTHER" id="PTHR15377:SF3">
    <property type="entry name" value="WW DOMAIN-CONTAINING PROTEIN"/>
    <property type="match status" value="1"/>
</dbReference>
<protein>
    <recommendedName>
        <fullName evidence="3">WW domain-containing protein</fullName>
    </recommendedName>
</protein>
<dbReference type="CDD" id="cd00201">
    <property type="entry name" value="WW"/>
    <property type="match status" value="2"/>
</dbReference>
<accession>A0ABQ7Q0E1</accession>
<evidence type="ECO:0000313" key="4">
    <source>
        <dbReference type="EMBL" id="KAG7298413.1"/>
    </source>
</evidence>
<evidence type="ECO:0000259" key="3">
    <source>
        <dbReference type="PROSITE" id="PS50020"/>
    </source>
</evidence>
<dbReference type="EMBL" id="JAHIBW010000024">
    <property type="protein sequence ID" value="KAG7298413.1"/>
    <property type="molecule type" value="Genomic_DNA"/>
</dbReference>
<dbReference type="Gene3D" id="2.20.70.10">
    <property type="match status" value="2"/>
</dbReference>
<feature type="domain" description="WW" evidence="3">
    <location>
        <begin position="480"/>
        <end position="507"/>
    </location>
</feature>
<evidence type="ECO:0000256" key="1">
    <source>
        <dbReference type="ARBA" id="ARBA00022737"/>
    </source>
</evidence>